<sequence length="112" mass="12919">MNRTLRLSLLSECQKLLEDTDFEFDGLRVNATVDFANSTSAASIPSPRRTSGNAYFYVLFVFFVYTFLAMTLFKCVLREDKKDPYEDFINTGQSCRQKSNTDKFDFEEEGGF</sequence>
<protein>
    <submittedName>
        <fullName evidence="2">Uncharacterized protein</fullName>
    </submittedName>
</protein>
<dbReference type="Proteomes" id="UP000694523">
    <property type="component" value="Unplaced"/>
</dbReference>
<keyword evidence="1" id="KW-0812">Transmembrane</keyword>
<name>A0A8C6U4F0_9GOBI</name>
<dbReference type="AlphaFoldDB" id="A0A8C6U4F0"/>
<reference evidence="2" key="2">
    <citation type="submission" date="2025-09" db="UniProtKB">
        <authorList>
            <consortium name="Ensembl"/>
        </authorList>
    </citation>
    <scope>IDENTIFICATION</scope>
</reference>
<accession>A0A8C6U4F0</accession>
<evidence type="ECO:0000313" key="2">
    <source>
        <dbReference type="Ensembl" id="ENSNMLP00000027500.1"/>
    </source>
</evidence>
<proteinExistence type="predicted"/>
<dbReference type="Ensembl" id="ENSNMLT00000030721.1">
    <property type="protein sequence ID" value="ENSNMLP00000027500.1"/>
    <property type="gene ID" value="ENSNMLG00000017528.1"/>
</dbReference>
<keyword evidence="1" id="KW-1133">Transmembrane helix</keyword>
<keyword evidence="3" id="KW-1185">Reference proteome</keyword>
<keyword evidence="1" id="KW-0472">Membrane</keyword>
<reference evidence="2" key="1">
    <citation type="submission" date="2025-08" db="UniProtKB">
        <authorList>
            <consortium name="Ensembl"/>
        </authorList>
    </citation>
    <scope>IDENTIFICATION</scope>
</reference>
<organism evidence="2 3">
    <name type="scientific">Neogobius melanostomus</name>
    <name type="common">round goby</name>
    <dbReference type="NCBI Taxonomy" id="47308"/>
    <lineage>
        <taxon>Eukaryota</taxon>
        <taxon>Metazoa</taxon>
        <taxon>Chordata</taxon>
        <taxon>Craniata</taxon>
        <taxon>Vertebrata</taxon>
        <taxon>Euteleostomi</taxon>
        <taxon>Actinopterygii</taxon>
        <taxon>Neopterygii</taxon>
        <taxon>Teleostei</taxon>
        <taxon>Neoteleostei</taxon>
        <taxon>Acanthomorphata</taxon>
        <taxon>Gobiaria</taxon>
        <taxon>Gobiiformes</taxon>
        <taxon>Gobioidei</taxon>
        <taxon>Gobiidae</taxon>
        <taxon>Benthophilinae</taxon>
        <taxon>Neogobiini</taxon>
        <taxon>Neogobius</taxon>
    </lineage>
</organism>
<evidence type="ECO:0000256" key="1">
    <source>
        <dbReference type="SAM" id="Phobius"/>
    </source>
</evidence>
<evidence type="ECO:0000313" key="3">
    <source>
        <dbReference type="Proteomes" id="UP000694523"/>
    </source>
</evidence>
<feature type="transmembrane region" description="Helical" evidence="1">
    <location>
        <begin position="54"/>
        <end position="73"/>
    </location>
</feature>